<evidence type="ECO:0000256" key="1">
    <source>
        <dbReference type="SAM" id="MobiDB-lite"/>
    </source>
</evidence>
<feature type="region of interest" description="Disordered" evidence="1">
    <location>
        <begin position="520"/>
        <end position="547"/>
    </location>
</feature>
<keyword evidence="3" id="KW-0540">Nuclease</keyword>
<comment type="caution">
    <text evidence="3">The sequence shown here is derived from an EMBL/GenBank/DDBJ whole genome shotgun (WGS) entry which is preliminary data.</text>
</comment>
<dbReference type="InterPro" id="IPR050742">
    <property type="entry name" value="Helicase_Restrict-Modif_Enz"/>
</dbReference>
<dbReference type="Pfam" id="PF04851">
    <property type="entry name" value="ResIII"/>
    <property type="match status" value="1"/>
</dbReference>
<evidence type="ECO:0000259" key="2">
    <source>
        <dbReference type="Pfam" id="PF04851"/>
    </source>
</evidence>
<keyword evidence="4" id="KW-1185">Reference proteome</keyword>
<dbReference type="InterPro" id="IPR006935">
    <property type="entry name" value="Helicase/UvrB_N"/>
</dbReference>
<feature type="region of interest" description="Disordered" evidence="1">
    <location>
        <begin position="597"/>
        <end position="617"/>
    </location>
</feature>
<dbReference type="InterPro" id="IPR027417">
    <property type="entry name" value="P-loop_NTPase"/>
</dbReference>
<keyword evidence="3" id="KW-0378">Hydrolase</keyword>
<dbReference type="PANTHER" id="PTHR47396:SF1">
    <property type="entry name" value="ATP-DEPENDENT HELICASE IRC3-RELATED"/>
    <property type="match status" value="1"/>
</dbReference>
<name>A0ABW9YKD5_9GAMM</name>
<evidence type="ECO:0000313" key="4">
    <source>
        <dbReference type="Proteomes" id="UP000738517"/>
    </source>
</evidence>
<keyword evidence="3" id="KW-0255">Endonuclease</keyword>
<protein>
    <submittedName>
        <fullName evidence="3">Restriction endonuclease subunit R</fullName>
    </submittedName>
</protein>
<sequence length="953" mass="106904">MASENQKIANQIKARLSLREPQKDSLQILCDVLEQLELTKDPDLKTWLEVIRSSYPSVKKFERDFPSLCFALATGVGKTRLMGAMVAWLYLTGRSRHFFILAPNLTIYEKLKQDFLMGSPKYVFQGIPELVQTPPVIITGDDYEDGRGVRLDYAVAETMTGDLFAGEEAAHINIFNISKINAKENKKGAKKSKDPKMRRLQEYIGDSYFSYLAELPDLVVIMDEAHRYYASAGAKALNDLNPVLGLELTATPKTVGARPREFNNIIFHYPLASALNDGYVKMPAVATRKDFVASEYTPDRLEQIKLEDGIHHHEYVKTELASFANNTDSKPVKPFMLVVAQDTTHAEQLKQQIENESFFDGSYKGKVITVHSNQTGEESEETTQRLLEVEHDKHTEIVIHVNKLKEGWDVTNLYTIVPLRASASEILTEQTIGRGLRLPYGKRTGVEAVDRLTIIAHDRFQEIIDQANDQESIIKKTLYIGSDDENGIPEKALQQIYSPSIADIVLGNKPTLTQGNEVREAPGAWSSSNTSISNTPSSSSQSDEVSATKKRVADLTLAIVSEEAKRLNSSLQLKDESVKAALLKKVHEVGKELFVTKSIPSSNPAGESDASSQPQQPLLEDSDIEQIVGGIADTLAELTIDIPQIVILPERDVNYGFKNFDLTGLDRIALKPGSKSLLLRNLESDESATISWETGSASEERLENYLVRNLMDHDEIDYDEHAGLLYKLSGQMVKHLQTYLNEEDIEGLLKTASKTLSDFIWSQMKQNMRTTPTGYYGKLTKGFDILRPATFTFASNEQPRDIKSGVLPGEKSKVRQMIFTGFKRCCYPFQKFDSVDGELRLAQALEQDAEVLKWMKPSTGQFRIEYQNGHNYEPDFVVETQTEFLLLEPKKASEIEDTDVVAKAKAAVRWCYYANQHADESGSKRWRYALIPHDAITASMTAEGLANKYEFNA</sequence>
<reference evidence="3 4" key="1">
    <citation type="journal article" date="2017" name="Int. J. Syst. Evol. Microbiol.">
        <title>Photobacterium alginatilyticum sp. nov., a marine bacterium isolated from bottom seawater.</title>
        <authorList>
            <person name="Wang X."/>
            <person name="Wang Y."/>
            <person name="Yang X."/>
            <person name="Sun H."/>
            <person name="Li B."/>
            <person name="Zhang X.H."/>
        </authorList>
    </citation>
    <scope>NUCLEOTIDE SEQUENCE [LARGE SCALE GENOMIC DNA]</scope>
    <source>
        <strain evidence="3 4">P03D4</strain>
    </source>
</reference>
<feature type="domain" description="Helicase/UvrB N-terminal" evidence="2">
    <location>
        <begin position="37"/>
        <end position="253"/>
    </location>
</feature>
<proteinExistence type="predicted"/>
<dbReference type="Proteomes" id="UP000738517">
    <property type="component" value="Unassembled WGS sequence"/>
</dbReference>
<accession>A0ABW9YKD5</accession>
<dbReference type="EMBL" id="RSEJ01000014">
    <property type="protein sequence ID" value="NBI53736.1"/>
    <property type="molecule type" value="Genomic_DNA"/>
</dbReference>
<evidence type="ECO:0000313" key="3">
    <source>
        <dbReference type="EMBL" id="NBI53736.1"/>
    </source>
</evidence>
<dbReference type="PANTHER" id="PTHR47396">
    <property type="entry name" value="TYPE I RESTRICTION ENZYME ECOKI R PROTEIN"/>
    <property type="match status" value="1"/>
</dbReference>
<dbReference type="RefSeq" id="WP_160652616.1">
    <property type="nucleotide sequence ID" value="NZ_RSEJ01000014.1"/>
</dbReference>
<dbReference type="GO" id="GO:0004519">
    <property type="term" value="F:endonuclease activity"/>
    <property type="evidence" value="ECO:0007669"/>
    <property type="project" value="UniProtKB-KW"/>
</dbReference>
<dbReference type="SUPFAM" id="SSF52540">
    <property type="entry name" value="P-loop containing nucleoside triphosphate hydrolases"/>
    <property type="match status" value="2"/>
</dbReference>
<gene>
    <name evidence="3" type="ORF">EIZ48_14250</name>
</gene>
<organism evidence="3 4">
    <name type="scientific">Photobacterium alginatilyticum</name>
    <dbReference type="NCBI Taxonomy" id="1775171"/>
    <lineage>
        <taxon>Bacteria</taxon>
        <taxon>Pseudomonadati</taxon>
        <taxon>Pseudomonadota</taxon>
        <taxon>Gammaproteobacteria</taxon>
        <taxon>Vibrionales</taxon>
        <taxon>Vibrionaceae</taxon>
        <taxon>Photobacterium</taxon>
    </lineage>
</organism>
<feature type="compositionally biased region" description="Low complexity" evidence="1">
    <location>
        <begin position="526"/>
        <end position="542"/>
    </location>
</feature>
<dbReference type="Gene3D" id="3.40.50.300">
    <property type="entry name" value="P-loop containing nucleotide triphosphate hydrolases"/>
    <property type="match status" value="2"/>
</dbReference>
<feature type="compositionally biased region" description="Polar residues" evidence="1">
    <location>
        <begin position="598"/>
        <end position="616"/>
    </location>
</feature>